<dbReference type="PANTHER" id="PTHR47331">
    <property type="entry name" value="PHD-TYPE DOMAIN-CONTAINING PROTEIN"/>
    <property type="match status" value="1"/>
</dbReference>
<proteinExistence type="predicted"/>
<dbReference type="InterPro" id="IPR036397">
    <property type="entry name" value="RNaseH_sf"/>
</dbReference>
<evidence type="ECO:0000259" key="1">
    <source>
        <dbReference type="Pfam" id="PF17921"/>
    </source>
</evidence>
<dbReference type="RefSeq" id="XP_028517695.1">
    <property type="nucleotide sequence ID" value="XM_028661894.1"/>
</dbReference>
<evidence type="ECO:0000313" key="3">
    <source>
        <dbReference type="Proteomes" id="UP000887567"/>
    </source>
</evidence>
<protein>
    <recommendedName>
        <fullName evidence="1">Integrase zinc-binding domain-containing protein</fullName>
    </recommendedName>
</protein>
<dbReference type="SUPFAM" id="SSF53098">
    <property type="entry name" value="Ribonuclease H-like"/>
    <property type="match status" value="1"/>
</dbReference>
<dbReference type="InterPro" id="IPR041588">
    <property type="entry name" value="Integrase_H2C2"/>
</dbReference>
<dbReference type="Pfam" id="PF17921">
    <property type="entry name" value="Integrase_H2C2"/>
    <property type="match status" value="1"/>
</dbReference>
<dbReference type="GO" id="GO:0003676">
    <property type="term" value="F:nucleic acid binding"/>
    <property type="evidence" value="ECO:0007669"/>
    <property type="project" value="InterPro"/>
</dbReference>
<dbReference type="Proteomes" id="UP000887567">
    <property type="component" value="Unplaced"/>
</dbReference>
<dbReference type="InterPro" id="IPR008042">
    <property type="entry name" value="Retrotrans_Pao"/>
</dbReference>
<evidence type="ECO:0000313" key="2">
    <source>
        <dbReference type="EnsemblMetazoa" id="XP_028517695.1"/>
    </source>
</evidence>
<dbReference type="KEGG" id="epa:110248146"/>
<sequence length="508" mass="58851">MWDPLGHLSLFIIRGCNLQRETFTEKLHWDSLVTDPLLTKWRSWEEELLQIQGTEIPRPFRSRQDNGEPSLVSFSDASKQAKCAVNSIITKYEDNKVDTRINVASTKLSLQKTISIPRLELDAFLMSIRLVKSTLKEQNLTIKNVTIFTDSMIVLYWEKQPSSCYRDYIAHRIADVQSELKCLENKGYEVEVRYCPTAENPADDGTRGLTSEKLGSKSRWQLGPKFLQEPESKWPTVSHEEEKIPDVNLEVRKKCFTWRQKVQLIKIHQKQVFTQEINDLKERREVSTKSRLKRLVPFLDENGSLRARGRLRHAPIQYSAKYQIVINGNSHILQLIIAKAHEETKHGSVQHIMNETRQEYSIIKLKQGVKKHTQNCWFCKRETPKSTPPIMADLRRARVIPNISPFTQVMCDYFGPITVKDRSITRRSIPQWGCIFTCLETRAVHLELANDLSTDAFINCLIRFTSRRGTCTDIYSDRGTNFIGAAKELQKNLHKEKVINTMYKNGIN</sequence>
<feature type="domain" description="Integrase zinc-binding" evidence="1">
    <location>
        <begin position="333"/>
        <end position="383"/>
    </location>
</feature>
<dbReference type="InterPro" id="IPR012337">
    <property type="entry name" value="RNaseH-like_sf"/>
</dbReference>
<dbReference type="Gene3D" id="3.30.420.10">
    <property type="entry name" value="Ribonuclease H-like superfamily/Ribonuclease H"/>
    <property type="match status" value="1"/>
</dbReference>
<name>A0A913YQC2_EXADI</name>
<reference evidence="2" key="1">
    <citation type="submission" date="2022-11" db="UniProtKB">
        <authorList>
            <consortium name="EnsemblMetazoa"/>
        </authorList>
    </citation>
    <scope>IDENTIFICATION</scope>
</reference>
<dbReference type="GeneID" id="110248146"/>
<dbReference type="AlphaFoldDB" id="A0A913YQC2"/>
<accession>A0A913YQC2</accession>
<dbReference type="EnsemblMetazoa" id="XM_028661894.1">
    <property type="protein sequence ID" value="XP_028517695.1"/>
    <property type="gene ID" value="LOC110248146"/>
</dbReference>
<dbReference type="OMA" id="TDAFINC"/>
<organism evidence="2 3">
    <name type="scientific">Exaiptasia diaphana</name>
    <name type="common">Tropical sea anemone</name>
    <name type="synonym">Aiptasia pulchella</name>
    <dbReference type="NCBI Taxonomy" id="2652724"/>
    <lineage>
        <taxon>Eukaryota</taxon>
        <taxon>Metazoa</taxon>
        <taxon>Cnidaria</taxon>
        <taxon>Anthozoa</taxon>
        <taxon>Hexacorallia</taxon>
        <taxon>Actiniaria</taxon>
        <taxon>Aiptasiidae</taxon>
        <taxon>Exaiptasia</taxon>
    </lineage>
</organism>
<keyword evidence="3" id="KW-1185">Reference proteome</keyword>
<dbReference type="Pfam" id="PF05380">
    <property type="entry name" value="Peptidase_A17"/>
    <property type="match status" value="1"/>
</dbReference>
<dbReference type="OrthoDB" id="6110820at2759"/>